<evidence type="ECO:0000313" key="3">
    <source>
        <dbReference type="Proteomes" id="UP000191116"/>
    </source>
</evidence>
<dbReference type="InterPro" id="IPR019734">
    <property type="entry name" value="TPR_rpt"/>
</dbReference>
<dbReference type="RefSeq" id="WP_080176582.1">
    <property type="nucleotide sequence ID" value="NZ_AP024855.1"/>
</dbReference>
<gene>
    <name evidence="2" type="ORF">CZ814_03976</name>
</gene>
<dbReference type="AlphaFoldDB" id="A0A1T4V0H2"/>
<feature type="repeat" description="TPR" evidence="1">
    <location>
        <begin position="596"/>
        <end position="629"/>
    </location>
</feature>
<evidence type="ECO:0000313" key="2">
    <source>
        <dbReference type="EMBL" id="SKA58473.1"/>
    </source>
</evidence>
<dbReference type="InterPro" id="IPR011990">
    <property type="entry name" value="TPR-like_helical_dom_sf"/>
</dbReference>
<dbReference type="Proteomes" id="UP000191116">
    <property type="component" value="Unassembled WGS sequence"/>
</dbReference>
<dbReference type="PROSITE" id="PS50005">
    <property type="entry name" value="TPR"/>
    <property type="match status" value="2"/>
</dbReference>
<dbReference type="GO" id="GO:0006396">
    <property type="term" value="P:RNA processing"/>
    <property type="evidence" value="ECO:0007669"/>
    <property type="project" value="InterPro"/>
</dbReference>
<name>A0A1T4V0H2_9GAMM</name>
<dbReference type="EMBL" id="FUWP01000053">
    <property type="protein sequence ID" value="SKA58473.1"/>
    <property type="molecule type" value="Genomic_DNA"/>
</dbReference>
<dbReference type="SUPFAM" id="SSF81901">
    <property type="entry name" value="HCP-like"/>
    <property type="match status" value="1"/>
</dbReference>
<reference evidence="2 3" key="1">
    <citation type="submission" date="2017-02" db="EMBL/GenBank/DDBJ databases">
        <authorList>
            <person name="Peterson S.W."/>
        </authorList>
    </citation>
    <scope>NUCLEOTIDE SEQUENCE [LARGE SCALE GENOMIC DNA]</scope>
    <source>
        <strain evidence="2 3">CECT 9189</strain>
    </source>
</reference>
<protein>
    <submittedName>
        <fullName evidence="2">Tetratricopeptide repeat protein</fullName>
    </submittedName>
</protein>
<dbReference type="PANTHER" id="PTHR26312">
    <property type="entry name" value="TETRATRICOPEPTIDE REPEAT PROTEIN 5"/>
    <property type="match status" value="1"/>
</dbReference>
<sequence length="716" mass="83961">MNNPSQKKNKKEVQLQVVESKKSSLQTWSLKGFLHEAKRIENDMKDRRFAFILGAGASINSEIKGATALAQEWMEIIYYRQHLPKDSHFEKWLINNPLGLDNWEPENLAKHYPQIFERCFAGDHDSGYAALEKAIAEGKPSLGYAILAWILSETRHKMVITTNFDNLVADAVSIYGGEYPHVIGHESLASYAKPMSRRPIVAKIHRDLLTDPHNTSVGTATLSDSWKKTLKNIFKFYTPVFIGYGGNDGSLMDFLQILDPKDISGRPFWCYHSPSGEPNPTIKELVSKQHGVLVPIDDFDEFMLQMGEAIGFDRTNLINAIKTNSDQLINQLQEQMLSLNTKTENDEIRCILKPQNDEKKNWNWIDWVLKAEEQTDNKEREQLWKKAIETLPKSHQLLSHYAKFLAAQERFDEAETYFIRTIKVDTKNESSLESYATFLQERQRFDEAETYFLRSIEISQNAYYLRRYAKFLQERQRFDEAETYFLRSIEVNPKYGCSLESYATFLQERQRFDEAEIYFLRAIEVEKNAYYLRSYAIFLQKQQRFNESETYFLRSIEVDPKNIYSLGGYAIFLQEKQRFDDAEIYFLRAIEVDKNAYYLRSYAIFLQKQQRFNEAETYFLRSIEVDPKNVYSLGGYAVLLQEQQRFDEAETYFLRAIEVKSDISYYLGCYATFLQEQQRFDEAETIIDQALIIKPNNKLYLIIQQQIQRAQLEHNH</sequence>
<dbReference type="SMART" id="SM00386">
    <property type="entry name" value="HAT"/>
    <property type="match status" value="5"/>
</dbReference>
<dbReference type="OrthoDB" id="9812424at2"/>
<dbReference type="SUPFAM" id="SSF48452">
    <property type="entry name" value="TPR-like"/>
    <property type="match status" value="1"/>
</dbReference>
<dbReference type="PANTHER" id="PTHR26312:SF87">
    <property type="entry name" value="TETRATRICOPEPTIDE REPEAT PROTEIN 5"/>
    <property type="match status" value="1"/>
</dbReference>
<keyword evidence="1" id="KW-0802">TPR repeat</keyword>
<dbReference type="Pfam" id="PF13424">
    <property type="entry name" value="TPR_12"/>
    <property type="match status" value="1"/>
</dbReference>
<proteinExistence type="predicted"/>
<dbReference type="Gene3D" id="1.25.40.10">
    <property type="entry name" value="Tetratricopeptide repeat domain"/>
    <property type="match status" value="2"/>
</dbReference>
<accession>A0A1T4V0H2</accession>
<dbReference type="Pfam" id="PF13289">
    <property type="entry name" value="SIR2_2"/>
    <property type="match status" value="1"/>
</dbReference>
<dbReference type="SMART" id="SM00028">
    <property type="entry name" value="TPR"/>
    <property type="match status" value="6"/>
</dbReference>
<feature type="repeat" description="TPR" evidence="1">
    <location>
        <begin position="462"/>
        <end position="495"/>
    </location>
</feature>
<organism evidence="2 3">
    <name type="scientific">Photobacterium toruni</name>
    <dbReference type="NCBI Taxonomy" id="1935446"/>
    <lineage>
        <taxon>Bacteria</taxon>
        <taxon>Pseudomonadati</taxon>
        <taxon>Pseudomonadota</taxon>
        <taxon>Gammaproteobacteria</taxon>
        <taxon>Vibrionales</taxon>
        <taxon>Vibrionaceae</taxon>
        <taxon>Photobacterium</taxon>
    </lineage>
</organism>
<dbReference type="InterPro" id="IPR003107">
    <property type="entry name" value="HAT"/>
</dbReference>
<evidence type="ECO:0000256" key="1">
    <source>
        <dbReference type="PROSITE-ProRule" id="PRU00339"/>
    </source>
</evidence>